<dbReference type="SUPFAM" id="SSF103473">
    <property type="entry name" value="MFS general substrate transporter"/>
    <property type="match status" value="1"/>
</dbReference>
<keyword evidence="10" id="KW-0915">Sodium</keyword>
<evidence type="ECO:0000256" key="2">
    <source>
        <dbReference type="ARBA" id="ARBA00022475"/>
    </source>
</evidence>
<keyword evidence="12" id="KW-1185">Reference proteome</keyword>
<sequence length="147" mass="15162">MRPLAGHGTAMVTVFLGGLLGAPARYGVDVALPSGPDGFPWSTFTVNLVGAFALGLLLETLTSSGWRADRVRRARLLLGTGFLGAFTTYSSFAVQFDQLGRHGQAGLAAAYAAASLVFGLTAAGLGLCAAQAVRRLRGPDPERGVGR</sequence>
<evidence type="ECO:0000256" key="1">
    <source>
        <dbReference type="ARBA" id="ARBA00004651"/>
    </source>
</evidence>
<feature type="transmembrane region" description="Helical" evidence="10">
    <location>
        <begin position="108"/>
        <end position="133"/>
    </location>
</feature>
<organism evidence="11 12">
    <name type="scientific">Gordonia caeni</name>
    <dbReference type="NCBI Taxonomy" id="1007097"/>
    <lineage>
        <taxon>Bacteria</taxon>
        <taxon>Bacillati</taxon>
        <taxon>Actinomycetota</taxon>
        <taxon>Actinomycetes</taxon>
        <taxon>Mycobacteriales</taxon>
        <taxon>Gordoniaceae</taxon>
        <taxon>Gordonia</taxon>
    </lineage>
</organism>
<dbReference type="Pfam" id="PF02537">
    <property type="entry name" value="CRCB"/>
    <property type="match status" value="1"/>
</dbReference>
<dbReference type="PANTHER" id="PTHR28259:SF1">
    <property type="entry name" value="FLUORIDE EXPORT PROTEIN 1-RELATED"/>
    <property type="match status" value="1"/>
</dbReference>
<reference evidence="12" key="1">
    <citation type="journal article" date="2019" name="Int. J. Syst. Evol. Microbiol.">
        <title>The Global Catalogue of Microorganisms (GCM) 10K type strain sequencing project: providing services to taxonomists for standard genome sequencing and annotation.</title>
        <authorList>
            <consortium name="The Broad Institute Genomics Platform"/>
            <consortium name="The Broad Institute Genome Sequencing Center for Infectious Disease"/>
            <person name="Wu L."/>
            <person name="Ma J."/>
        </authorList>
    </citation>
    <scope>NUCLEOTIDE SEQUENCE [LARGE SCALE GENOMIC DNA]</scope>
    <source>
        <strain evidence="12">JCM 16923</strain>
    </source>
</reference>
<proteinExistence type="inferred from homology"/>
<keyword evidence="2 10" id="KW-1003">Cell membrane</keyword>
<feature type="binding site" evidence="10">
    <location>
        <position position="87"/>
    </location>
    <ligand>
        <name>Na(+)</name>
        <dbReference type="ChEBI" id="CHEBI:29101"/>
        <note>structural</note>
    </ligand>
</feature>
<gene>
    <name evidence="10" type="primary">fluC</name>
    <name evidence="10" type="synonym">crcB</name>
    <name evidence="11" type="ORF">GCM10022231_29490</name>
</gene>
<keyword evidence="10" id="KW-0479">Metal-binding</keyword>
<keyword evidence="4 10" id="KW-1133">Transmembrane helix</keyword>
<evidence type="ECO:0000256" key="3">
    <source>
        <dbReference type="ARBA" id="ARBA00022692"/>
    </source>
</evidence>
<dbReference type="PANTHER" id="PTHR28259">
    <property type="entry name" value="FLUORIDE EXPORT PROTEIN 1-RELATED"/>
    <property type="match status" value="1"/>
</dbReference>
<evidence type="ECO:0000256" key="6">
    <source>
        <dbReference type="ARBA" id="ARBA00023303"/>
    </source>
</evidence>
<comment type="subcellular location">
    <subcellularLocation>
        <location evidence="1 10">Cell membrane</location>
        <topology evidence="1 10">Multi-pass membrane protein</topology>
    </subcellularLocation>
</comment>
<comment type="catalytic activity">
    <reaction evidence="8">
        <text>fluoride(in) = fluoride(out)</text>
        <dbReference type="Rhea" id="RHEA:76159"/>
        <dbReference type="ChEBI" id="CHEBI:17051"/>
    </reaction>
    <physiologicalReaction direction="left-to-right" evidence="8">
        <dbReference type="Rhea" id="RHEA:76160"/>
    </physiologicalReaction>
</comment>
<comment type="function">
    <text evidence="9 10">Fluoride-specific ion channel. Important for reducing fluoride concentration in the cell, thus reducing its toxicity.</text>
</comment>
<comment type="activity regulation">
    <text evidence="10">Na(+) is not transported, but it plays an essential structural role and its presence is essential for fluoride channel function.</text>
</comment>
<dbReference type="InterPro" id="IPR036259">
    <property type="entry name" value="MFS_trans_sf"/>
</dbReference>
<keyword evidence="10" id="KW-0813">Transport</keyword>
<comment type="caution">
    <text evidence="11">The sequence shown here is derived from an EMBL/GenBank/DDBJ whole genome shotgun (WGS) entry which is preliminary data.</text>
</comment>
<name>A0ABP7PJF4_9ACTN</name>
<evidence type="ECO:0000256" key="8">
    <source>
        <dbReference type="ARBA" id="ARBA00035585"/>
    </source>
</evidence>
<keyword evidence="5 10" id="KW-0472">Membrane</keyword>
<keyword evidence="10" id="KW-0406">Ion transport</keyword>
<keyword evidence="3 10" id="KW-0812">Transmembrane</keyword>
<feature type="transmembrane region" description="Helical" evidence="10">
    <location>
        <begin position="45"/>
        <end position="64"/>
    </location>
</feature>
<dbReference type="EMBL" id="BAAAZW010000009">
    <property type="protein sequence ID" value="GAA3966661.1"/>
    <property type="molecule type" value="Genomic_DNA"/>
</dbReference>
<protein>
    <recommendedName>
        <fullName evidence="10">Fluoride-specific ion channel FluC</fullName>
    </recommendedName>
</protein>
<dbReference type="InterPro" id="IPR003691">
    <property type="entry name" value="FluC"/>
</dbReference>
<accession>A0ABP7PJF4</accession>
<evidence type="ECO:0000256" key="5">
    <source>
        <dbReference type="ARBA" id="ARBA00023136"/>
    </source>
</evidence>
<evidence type="ECO:0000256" key="4">
    <source>
        <dbReference type="ARBA" id="ARBA00022989"/>
    </source>
</evidence>
<evidence type="ECO:0000256" key="9">
    <source>
        <dbReference type="ARBA" id="ARBA00049940"/>
    </source>
</evidence>
<evidence type="ECO:0000256" key="7">
    <source>
        <dbReference type="ARBA" id="ARBA00035120"/>
    </source>
</evidence>
<comment type="similarity">
    <text evidence="7 10">Belongs to the fluoride channel Fluc/FEX (TC 1.A.43) family.</text>
</comment>
<dbReference type="HAMAP" id="MF_00454">
    <property type="entry name" value="FluC"/>
    <property type="match status" value="1"/>
</dbReference>
<evidence type="ECO:0000256" key="10">
    <source>
        <dbReference type="HAMAP-Rule" id="MF_00454"/>
    </source>
</evidence>
<dbReference type="Proteomes" id="UP001418444">
    <property type="component" value="Unassembled WGS sequence"/>
</dbReference>
<evidence type="ECO:0000313" key="12">
    <source>
        <dbReference type="Proteomes" id="UP001418444"/>
    </source>
</evidence>
<keyword evidence="6 10" id="KW-0407">Ion channel</keyword>
<feature type="transmembrane region" description="Helical" evidence="10">
    <location>
        <begin position="76"/>
        <end position="96"/>
    </location>
</feature>
<feature type="binding site" evidence="10">
    <location>
        <position position="84"/>
    </location>
    <ligand>
        <name>Na(+)</name>
        <dbReference type="ChEBI" id="CHEBI:29101"/>
        <note>structural</note>
    </ligand>
</feature>
<evidence type="ECO:0000313" key="11">
    <source>
        <dbReference type="EMBL" id="GAA3966661.1"/>
    </source>
</evidence>